<dbReference type="InterPro" id="IPR045676">
    <property type="entry name" value="DUF6194"/>
</dbReference>
<protein>
    <submittedName>
        <fullName evidence="2">DUF6194 family protein</fullName>
    </submittedName>
</protein>
<organism evidence="2 3">
    <name type="scientific">Actinomycetospora termitidis</name>
    <dbReference type="NCBI Taxonomy" id="3053470"/>
    <lineage>
        <taxon>Bacteria</taxon>
        <taxon>Bacillati</taxon>
        <taxon>Actinomycetota</taxon>
        <taxon>Actinomycetes</taxon>
        <taxon>Pseudonocardiales</taxon>
        <taxon>Pseudonocardiaceae</taxon>
        <taxon>Actinomycetospora</taxon>
    </lineage>
</organism>
<name>A0ABT7MGY5_9PSEU</name>
<accession>A0ABT7MGY5</accession>
<dbReference type="Proteomes" id="UP001231924">
    <property type="component" value="Unassembled WGS sequence"/>
</dbReference>
<reference evidence="2 3" key="1">
    <citation type="submission" date="2023-06" db="EMBL/GenBank/DDBJ databases">
        <title>Actinomycetospora Odt1-22.</title>
        <authorList>
            <person name="Supong K."/>
        </authorList>
    </citation>
    <scope>NUCLEOTIDE SEQUENCE [LARGE SCALE GENOMIC DNA]</scope>
    <source>
        <strain evidence="2 3">Odt1-22</strain>
    </source>
</reference>
<dbReference type="Pfam" id="PF19694">
    <property type="entry name" value="DUF6194"/>
    <property type="match status" value="1"/>
</dbReference>
<sequence length="129" mass="14164">MDVEELRDLLATYPGTRMLEANGDHFAVYDPDGTIPPAQQRPWATFVTSNAYDDGSDLDRPGVYRLNLGLPKDLAAAVADPDADLTTLDVVMPHPDYGRLGFVCVLNPTSSWPRVRELIDAAYAKATRT</sequence>
<evidence type="ECO:0000313" key="2">
    <source>
        <dbReference type="EMBL" id="MDL5159920.1"/>
    </source>
</evidence>
<evidence type="ECO:0000313" key="3">
    <source>
        <dbReference type="Proteomes" id="UP001231924"/>
    </source>
</evidence>
<keyword evidence="3" id="KW-1185">Reference proteome</keyword>
<dbReference type="EMBL" id="JASVWF010000008">
    <property type="protein sequence ID" value="MDL5159920.1"/>
    <property type="molecule type" value="Genomic_DNA"/>
</dbReference>
<dbReference type="RefSeq" id="WP_286056523.1">
    <property type="nucleotide sequence ID" value="NZ_JASVWF010000008.1"/>
</dbReference>
<evidence type="ECO:0000259" key="1">
    <source>
        <dbReference type="Pfam" id="PF19694"/>
    </source>
</evidence>
<feature type="domain" description="DUF6194" evidence="1">
    <location>
        <begin position="1"/>
        <end position="128"/>
    </location>
</feature>
<gene>
    <name evidence="2" type="ORF">QRT03_28390</name>
</gene>
<proteinExistence type="predicted"/>
<comment type="caution">
    <text evidence="2">The sequence shown here is derived from an EMBL/GenBank/DDBJ whole genome shotgun (WGS) entry which is preliminary data.</text>
</comment>